<comment type="caution">
    <text evidence="1">The sequence shown here is derived from an EMBL/GenBank/DDBJ whole genome shotgun (WGS) entry which is preliminary data.</text>
</comment>
<evidence type="ECO:0000313" key="1">
    <source>
        <dbReference type="EMBL" id="MBR0657316.1"/>
    </source>
</evidence>
<gene>
    <name evidence="1" type="ORF">GXW79_19735</name>
</gene>
<protein>
    <submittedName>
        <fullName evidence="1">Uncharacterized protein</fullName>
    </submittedName>
</protein>
<dbReference type="EMBL" id="JAAEDH010000030">
    <property type="protein sequence ID" value="MBR0657316.1"/>
    <property type="molecule type" value="Genomic_DNA"/>
</dbReference>
<proteinExistence type="predicted"/>
<dbReference type="Proteomes" id="UP001196068">
    <property type="component" value="Unassembled WGS sequence"/>
</dbReference>
<reference evidence="1" key="2">
    <citation type="journal article" date="2021" name="Syst. Appl. Microbiol.">
        <title>Roseomonas hellenica sp. nov., isolated from roots of wild-growing Alkanna tinctoria.</title>
        <authorList>
            <person name="Rat A."/>
            <person name="Naranjo H.D."/>
            <person name="Lebbe L."/>
            <person name="Cnockaert M."/>
            <person name="Krigas N."/>
            <person name="Grigoriadou K."/>
            <person name="Maloupa E."/>
            <person name="Willems A."/>
        </authorList>
    </citation>
    <scope>NUCLEOTIDE SEQUENCE</scope>
    <source>
        <strain evidence="1">LMG 28251</strain>
    </source>
</reference>
<keyword evidence="2" id="KW-1185">Reference proteome</keyword>
<feature type="non-terminal residue" evidence="1">
    <location>
        <position position="377"/>
    </location>
</feature>
<sequence length="377" mass="39521">MSAPAGQATSPRPAQRLNRRGRWLRRVLGALFSLTVVLGAAFAGLAWRLSQGPLELPMLASRIEAAMNKPDAPQRVEVGQATIAWAGWRDGHASPFQIVLRDIRARSPDGAMRVELPETAVTFSFATLVRGQFAPRTIELRGPQLRISRRADGTWALDLGEADDADAVAETDPDPGAAARTFAELMLPASEDSMVSAMRALTLTGGRVQVVDRQLRRAWSLDRLEVRLDRGAGGGIGGRGQAVLRLEGQDVPVNVMLAIEGFPARIGIGIALPSVQPAALGRAVPLLQPLAFLDASVAVEAEAVFDTDGRPLLVEAGLRAGPGSLGLTDGRVAIAGIEGEARIEGDAATLGPMRITLAGPPAPAAPEPAAPATRNGT</sequence>
<evidence type="ECO:0000313" key="2">
    <source>
        <dbReference type="Proteomes" id="UP001196068"/>
    </source>
</evidence>
<accession>A0AAF1K033</accession>
<name>A0AAF1K033_9PROT</name>
<reference evidence="1" key="1">
    <citation type="submission" date="2020-01" db="EMBL/GenBank/DDBJ databases">
        <authorList>
            <person name="Rat A."/>
        </authorList>
    </citation>
    <scope>NUCLEOTIDE SEQUENCE</scope>
    <source>
        <strain evidence="1">LMG 28251</strain>
    </source>
</reference>
<dbReference type="AlphaFoldDB" id="A0AAF1K033"/>
<organism evidence="1 2">
    <name type="scientific">Plastoroseomonas arctica</name>
    <dbReference type="NCBI Taxonomy" id="1509237"/>
    <lineage>
        <taxon>Bacteria</taxon>
        <taxon>Pseudomonadati</taxon>
        <taxon>Pseudomonadota</taxon>
        <taxon>Alphaproteobacteria</taxon>
        <taxon>Acetobacterales</taxon>
        <taxon>Acetobacteraceae</taxon>
        <taxon>Plastoroseomonas</taxon>
    </lineage>
</organism>